<protein>
    <recommendedName>
        <fullName evidence="1">Macro domain-containing protein</fullName>
    </recommendedName>
</protein>
<evidence type="ECO:0000313" key="2">
    <source>
        <dbReference type="EMBL" id="RIB16406.1"/>
    </source>
</evidence>
<dbReference type="STRING" id="44941.A0A397VAV3"/>
<evidence type="ECO:0000313" key="3">
    <source>
        <dbReference type="Proteomes" id="UP000266673"/>
    </source>
</evidence>
<dbReference type="OrthoDB" id="6077599at2759"/>
<accession>A0A397VAV3</accession>
<comment type="caution">
    <text evidence="2">The sequence shown here is derived from an EMBL/GenBank/DDBJ whole genome shotgun (WGS) entry which is preliminary data.</text>
</comment>
<evidence type="ECO:0000259" key="1">
    <source>
        <dbReference type="PROSITE" id="PS51154"/>
    </source>
</evidence>
<sequence length="205" mass="23286">MVNYVPICTRMIYRYWSNNSKVFVLSFERTLLRSVHKKIMSEIELDQIPTLKEVYEKGLFKSRVSRKSNSQSSPQFPCNQKFNEKVSLIQTDITKLKVDAIVNAANESLLGGGGVDGAIHRAAGPGLRRECWDLDGCRTGDAKITKGYDLPAKHVIHTVGPIGEKEGLLRSAYERSFEVMTENKIKSIVSYYFFIYKNIIKVEDI</sequence>
<name>A0A397VAV3_9GLOM</name>
<dbReference type="Proteomes" id="UP000266673">
    <property type="component" value="Unassembled WGS sequence"/>
</dbReference>
<feature type="domain" description="Macro" evidence="1">
    <location>
        <begin position="73"/>
        <end position="205"/>
    </location>
</feature>
<keyword evidence="3" id="KW-1185">Reference proteome</keyword>
<dbReference type="EMBL" id="QKWP01000678">
    <property type="protein sequence ID" value="RIB16406.1"/>
    <property type="molecule type" value="Genomic_DNA"/>
</dbReference>
<dbReference type="Gene3D" id="3.40.220.10">
    <property type="entry name" value="Leucine Aminopeptidase, subunit E, domain 1"/>
    <property type="match status" value="1"/>
</dbReference>
<dbReference type="SMART" id="SM00506">
    <property type="entry name" value="A1pp"/>
    <property type="match status" value="1"/>
</dbReference>
<dbReference type="Pfam" id="PF01661">
    <property type="entry name" value="Macro"/>
    <property type="match status" value="1"/>
</dbReference>
<proteinExistence type="predicted"/>
<dbReference type="AlphaFoldDB" id="A0A397VAV3"/>
<gene>
    <name evidence="2" type="ORF">C2G38_1512250</name>
</gene>
<dbReference type="InterPro" id="IPR002589">
    <property type="entry name" value="Macro_dom"/>
</dbReference>
<reference evidence="2 3" key="1">
    <citation type="submission" date="2018-06" db="EMBL/GenBank/DDBJ databases">
        <title>Comparative genomics reveals the genomic features of Rhizophagus irregularis, R. cerebriforme, R. diaphanum and Gigaspora rosea, and their symbiotic lifestyle signature.</title>
        <authorList>
            <person name="Morin E."/>
            <person name="San Clemente H."/>
            <person name="Chen E.C.H."/>
            <person name="De La Providencia I."/>
            <person name="Hainaut M."/>
            <person name="Kuo A."/>
            <person name="Kohler A."/>
            <person name="Murat C."/>
            <person name="Tang N."/>
            <person name="Roy S."/>
            <person name="Loubradou J."/>
            <person name="Henrissat B."/>
            <person name="Grigoriev I.V."/>
            <person name="Corradi N."/>
            <person name="Roux C."/>
            <person name="Martin F.M."/>
        </authorList>
    </citation>
    <scope>NUCLEOTIDE SEQUENCE [LARGE SCALE GENOMIC DNA]</scope>
    <source>
        <strain evidence="2 3">DAOM 194757</strain>
    </source>
</reference>
<dbReference type="PANTHER" id="PTHR11106:SF27">
    <property type="entry name" value="MACRO DOMAIN-CONTAINING PROTEIN"/>
    <property type="match status" value="1"/>
</dbReference>
<dbReference type="PANTHER" id="PTHR11106">
    <property type="entry name" value="GANGLIOSIDE INDUCED DIFFERENTIATION ASSOCIATED PROTEIN 2-RELATED"/>
    <property type="match status" value="1"/>
</dbReference>
<dbReference type="InterPro" id="IPR043472">
    <property type="entry name" value="Macro_dom-like"/>
</dbReference>
<dbReference type="SUPFAM" id="SSF52949">
    <property type="entry name" value="Macro domain-like"/>
    <property type="match status" value="1"/>
</dbReference>
<dbReference type="PROSITE" id="PS51154">
    <property type="entry name" value="MACRO"/>
    <property type="match status" value="1"/>
</dbReference>
<organism evidence="2 3">
    <name type="scientific">Gigaspora rosea</name>
    <dbReference type="NCBI Taxonomy" id="44941"/>
    <lineage>
        <taxon>Eukaryota</taxon>
        <taxon>Fungi</taxon>
        <taxon>Fungi incertae sedis</taxon>
        <taxon>Mucoromycota</taxon>
        <taxon>Glomeromycotina</taxon>
        <taxon>Glomeromycetes</taxon>
        <taxon>Diversisporales</taxon>
        <taxon>Gigasporaceae</taxon>
        <taxon>Gigaspora</taxon>
    </lineage>
</organism>